<keyword evidence="1" id="KW-0378">Hydrolase</keyword>
<proteinExistence type="predicted"/>
<dbReference type="GO" id="GO:0004713">
    <property type="term" value="F:protein tyrosine kinase activity"/>
    <property type="evidence" value="ECO:0007669"/>
    <property type="project" value="TreeGrafter"/>
</dbReference>
<dbReference type="SFLD" id="SFLDG01129">
    <property type="entry name" value="C1.5:_HAD__Beta-PGM__Phosphata"/>
    <property type="match status" value="1"/>
</dbReference>
<dbReference type="GO" id="GO:0008253">
    <property type="term" value="F:5'-nucleotidase activity"/>
    <property type="evidence" value="ECO:0007669"/>
    <property type="project" value="UniProtKB-EC"/>
</dbReference>
<dbReference type="InterPro" id="IPR041492">
    <property type="entry name" value="HAD_2"/>
</dbReference>
<dbReference type="SFLD" id="SFLDS00003">
    <property type="entry name" value="Haloacid_Dehalogenase"/>
    <property type="match status" value="1"/>
</dbReference>
<evidence type="ECO:0000313" key="2">
    <source>
        <dbReference type="Proteomes" id="UP000233425"/>
    </source>
</evidence>
<reference evidence="1" key="1">
    <citation type="journal article" date="2018" name="Environ. Microbiol.">
        <title>Sporulation capability and amylosome conservation among diverse human colonic and rumen isolates of the keystone starch-degrader Ruminococcus bromii.</title>
        <authorList>
            <person name="Mukhopadhya I."/>
            <person name="Morais S."/>
            <person name="Laverde-Gomez J."/>
            <person name="Sheridan P.O."/>
            <person name="Walker A.W."/>
            <person name="Kelly W."/>
            <person name="Klieve A.V."/>
            <person name="Ouwerkerk D."/>
            <person name="Duncan S.H."/>
            <person name="Louis P."/>
            <person name="Koropatkin N."/>
            <person name="Cockburn D."/>
            <person name="Kibler R."/>
            <person name="Cooper P.J."/>
            <person name="Sandoval C."/>
            <person name="Crost E."/>
            <person name="Juge N."/>
            <person name="Bayer E.A."/>
            <person name="Flint H.J."/>
        </authorList>
    </citation>
    <scope>NUCLEOTIDE SEQUENCE [LARGE SCALE GENOMIC DNA]</scope>
    <source>
        <strain evidence="1">ATCC 27255</strain>
    </source>
</reference>
<organism evidence="1 2">
    <name type="scientific">Ruminococcus bromii</name>
    <dbReference type="NCBI Taxonomy" id="40518"/>
    <lineage>
        <taxon>Bacteria</taxon>
        <taxon>Bacillati</taxon>
        <taxon>Bacillota</taxon>
        <taxon>Clostridia</taxon>
        <taxon>Eubacteriales</taxon>
        <taxon>Oscillospiraceae</taxon>
        <taxon>Ruminococcus</taxon>
    </lineage>
</organism>
<sequence>MKNTRKLIIFDLDGTLLDTSDGILHCYHKTASMLNLRKNSVENDSIVIGGPLSDGFRTLYDIPDEETLAKAIDTYRKLYANEGITKFSAYNGIDTSLSELKSDGYQLGVATLKLEEYAKSMLKNAGLAKYFDIIHGWNGTEKCTKAYTVTKVLFEQKCLAKNAVLVGDSVYDKNGAEIAGVDFLGVTYGFGIKKGDKTNSRFDTVDSPVELTEYFKIN</sequence>
<dbReference type="InterPro" id="IPR036412">
    <property type="entry name" value="HAD-like_sf"/>
</dbReference>
<dbReference type="InterPro" id="IPR023214">
    <property type="entry name" value="HAD_sf"/>
</dbReference>
<dbReference type="InterPro" id="IPR023198">
    <property type="entry name" value="PGP-like_dom2"/>
</dbReference>
<dbReference type="AlphaFoldDB" id="A0A2N0UNJ3"/>
<name>A0A2N0UNJ3_9FIRM</name>
<evidence type="ECO:0000313" key="1">
    <source>
        <dbReference type="EMBL" id="PKD28572.1"/>
    </source>
</evidence>
<dbReference type="PANTHER" id="PTHR43434:SF20">
    <property type="entry name" value="5'-NUCLEOTIDASE"/>
    <property type="match status" value="1"/>
</dbReference>
<dbReference type="Gene3D" id="3.40.50.1000">
    <property type="entry name" value="HAD superfamily/HAD-like"/>
    <property type="match status" value="1"/>
</dbReference>
<dbReference type="RefSeq" id="WP_101029223.1">
    <property type="nucleotide sequence ID" value="NZ_CABMMZ010000061.1"/>
</dbReference>
<dbReference type="Gene3D" id="1.10.150.240">
    <property type="entry name" value="Putative phosphatase, domain 2"/>
    <property type="match status" value="1"/>
</dbReference>
<comment type="caution">
    <text evidence="1">The sequence shown here is derived from an EMBL/GenBank/DDBJ whole genome shotgun (WGS) entry which is preliminary data.</text>
</comment>
<dbReference type="EMBL" id="NNSR01000061">
    <property type="protein sequence ID" value="PKD28572.1"/>
    <property type="molecule type" value="Genomic_DNA"/>
</dbReference>
<dbReference type="Pfam" id="PF13419">
    <property type="entry name" value="HAD_2"/>
    <property type="match status" value="1"/>
</dbReference>
<accession>A0A2N0UNJ3</accession>
<gene>
    <name evidence="1" type="ORF">RBATCC27255_01225</name>
</gene>
<dbReference type="GO" id="GO:0005829">
    <property type="term" value="C:cytosol"/>
    <property type="evidence" value="ECO:0007669"/>
    <property type="project" value="TreeGrafter"/>
</dbReference>
<keyword evidence="2" id="KW-1185">Reference proteome</keyword>
<dbReference type="PANTHER" id="PTHR43434">
    <property type="entry name" value="PHOSPHOGLYCOLATE PHOSPHATASE"/>
    <property type="match status" value="1"/>
</dbReference>
<dbReference type="InterPro" id="IPR050155">
    <property type="entry name" value="HAD-like_hydrolase_sf"/>
</dbReference>
<dbReference type="SUPFAM" id="SSF56784">
    <property type="entry name" value="HAD-like"/>
    <property type="match status" value="1"/>
</dbReference>
<dbReference type="EC" id="3.1.3.5" evidence="1"/>
<dbReference type="Proteomes" id="UP000233425">
    <property type="component" value="Unassembled WGS sequence"/>
</dbReference>
<protein>
    <submittedName>
        <fullName evidence="1">5'-nucleotidase</fullName>
        <ecNumber evidence="1">3.1.3.5</ecNumber>
    </submittedName>
</protein>